<feature type="domain" description="A-factor biosynthesis hotdog" evidence="1">
    <location>
        <begin position="174"/>
        <end position="203"/>
    </location>
</feature>
<dbReference type="AlphaFoldDB" id="A0A5J5J2I6"/>
<dbReference type="InterPro" id="IPR005509">
    <property type="entry name" value="AfsA_hotdog_dom"/>
</dbReference>
<evidence type="ECO:0000259" key="1">
    <source>
        <dbReference type="Pfam" id="PF03756"/>
    </source>
</evidence>
<evidence type="ECO:0000313" key="2">
    <source>
        <dbReference type="EMBL" id="KAA9108254.1"/>
    </source>
</evidence>
<dbReference type="Pfam" id="PF03756">
    <property type="entry name" value="AfsA"/>
    <property type="match status" value="2"/>
</dbReference>
<comment type="caution">
    <text evidence="2">The sequence shown here is derived from an EMBL/GenBank/DDBJ whole genome shotgun (WGS) entry which is preliminary data.</text>
</comment>
<dbReference type="EMBL" id="VYSA01000002">
    <property type="protein sequence ID" value="KAA9108254.1"/>
    <property type="molecule type" value="Genomic_DNA"/>
</dbReference>
<protein>
    <recommendedName>
        <fullName evidence="1">A-factor biosynthesis hotdog domain-containing protein</fullName>
    </recommendedName>
</protein>
<feature type="domain" description="A-factor biosynthesis hotdog" evidence="1">
    <location>
        <begin position="12"/>
        <end position="142"/>
    </location>
</feature>
<dbReference type="RefSeq" id="WP_150449286.1">
    <property type="nucleotide sequence ID" value="NZ_VYSA01000002.1"/>
</dbReference>
<dbReference type="Proteomes" id="UP000325827">
    <property type="component" value="Unassembled WGS sequence"/>
</dbReference>
<proteinExistence type="predicted"/>
<dbReference type="OrthoDB" id="7838374at2"/>
<keyword evidence="3" id="KW-1185">Reference proteome</keyword>
<evidence type="ECO:0000313" key="3">
    <source>
        <dbReference type="Proteomes" id="UP000325827"/>
    </source>
</evidence>
<name>A0A5J5J2I6_9MICO</name>
<sequence>MLEVQRTVDRSLVHKLAVSEVLITDWTTVDGSVWVAAQWPRRHWFFGEPHLRLDPVLVMETFRQAWVLVAHTSFGVPLSSHVVMEEHGLRIDKTVASSDPKPPTVWLKFSTLHAGRSAGAGSSLQLSAEIFVAGVAIAHAWGKARLVTKSVYERMRRRPPRADLVAQFRWPSERCVVAFDTRHPVFFDHPNDHVPGMLLISAACDAVRSEDSIRQIRARFIRYFELNSTISLERATTEPGSVVLRFYQLGTCGGEVEICW</sequence>
<reference evidence="3" key="1">
    <citation type="submission" date="2019-09" db="EMBL/GenBank/DDBJ databases">
        <title>Mumia zhuanghuii sp. nov. isolated from the intestinal contents of plateau pika (Ochotona curzoniae) in the Qinghai-Tibet plateau of China.</title>
        <authorList>
            <person name="Tian Z."/>
        </authorList>
    </citation>
    <scope>NUCLEOTIDE SEQUENCE [LARGE SCALE GENOMIC DNA]</scope>
    <source>
        <strain evidence="3">JCM 30598</strain>
    </source>
</reference>
<organism evidence="2 3">
    <name type="scientific">Microbacterium rhizomatis</name>
    <dbReference type="NCBI Taxonomy" id="1631477"/>
    <lineage>
        <taxon>Bacteria</taxon>
        <taxon>Bacillati</taxon>
        <taxon>Actinomycetota</taxon>
        <taxon>Actinomycetes</taxon>
        <taxon>Micrococcales</taxon>
        <taxon>Microbacteriaceae</taxon>
        <taxon>Microbacterium</taxon>
    </lineage>
</organism>
<accession>A0A5J5J2I6</accession>
<gene>
    <name evidence="2" type="ORF">F6B43_12725</name>
</gene>